<evidence type="ECO:0000313" key="2">
    <source>
        <dbReference type="Proteomes" id="UP000694557"/>
    </source>
</evidence>
<dbReference type="Proteomes" id="UP000694557">
    <property type="component" value="Unassembled WGS sequence"/>
</dbReference>
<reference evidence="1" key="1">
    <citation type="submission" date="2025-08" db="UniProtKB">
        <authorList>
            <consortium name="Ensembl"/>
        </authorList>
    </citation>
    <scope>IDENTIFICATION</scope>
</reference>
<dbReference type="Gene3D" id="3.30.420.10">
    <property type="entry name" value="Ribonuclease H-like superfamily/Ribonuclease H"/>
    <property type="match status" value="1"/>
</dbReference>
<dbReference type="GO" id="GO:0003676">
    <property type="term" value="F:nucleic acid binding"/>
    <property type="evidence" value="ECO:0007669"/>
    <property type="project" value="InterPro"/>
</dbReference>
<evidence type="ECO:0000313" key="1">
    <source>
        <dbReference type="Ensembl" id="ENSOKIP00005099801.1"/>
    </source>
</evidence>
<dbReference type="GeneTree" id="ENSGT00990000204713"/>
<protein>
    <recommendedName>
        <fullName evidence="3">Transposase</fullName>
    </recommendedName>
</protein>
<keyword evidence="2" id="KW-1185">Reference proteome</keyword>
<dbReference type="AlphaFoldDB" id="A0A8C7KE04"/>
<organism evidence="1 2">
    <name type="scientific">Oncorhynchus kisutch</name>
    <name type="common">Coho salmon</name>
    <name type="synonym">Salmo kisutch</name>
    <dbReference type="NCBI Taxonomy" id="8019"/>
    <lineage>
        <taxon>Eukaryota</taxon>
        <taxon>Metazoa</taxon>
        <taxon>Chordata</taxon>
        <taxon>Craniata</taxon>
        <taxon>Vertebrata</taxon>
        <taxon>Euteleostomi</taxon>
        <taxon>Actinopterygii</taxon>
        <taxon>Neopterygii</taxon>
        <taxon>Teleostei</taxon>
        <taxon>Protacanthopterygii</taxon>
        <taxon>Salmoniformes</taxon>
        <taxon>Salmonidae</taxon>
        <taxon>Salmoninae</taxon>
        <taxon>Oncorhynchus</taxon>
    </lineage>
</organism>
<evidence type="ECO:0008006" key="3">
    <source>
        <dbReference type="Google" id="ProtNLM"/>
    </source>
</evidence>
<reference evidence="1" key="2">
    <citation type="submission" date="2025-09" db="UniProtKB">
        <authorList>
            <consortium name="Ensembl"/>
        </authorList>
    </citation>
    <scope>IDENTIFICATION</scope>
</reference>
<proteinExistence type="predicted"/>
<name>A0A8C7KE04_ONCKI</name>
<dbReference type="InterPro" id="IPR036397">
    <property type="entry name" value="RNaseH_sf"/>
</dbReference>
<accession>A0A8C7KE04</accession>
<dbReference type="Ensembl" id="ENSOKIT00005106956.1">
    <property type="protein sequence ID" value="ENSOKIP00005099801.1"/>
    <property type="gene ID" value="ENSOKIG00005043933.1"/>
</dbReference>
<sequence length="166" mass="19286">MNGAMYREILSENLLPSARALKMKLGWVFQHDNDPKHTAQATKEWLRKKHTAFPFVECISCIVFWFLDDCRFNIQFYRNNDMPRGRAQTYMVCCKNWNQKGVSAKPLDTIFGCSHEAVLFMELILGTTNCRFQSDAELMKLVSSLRTEHVLHVCSSPSTQYINRNL</sequence>